<sequence>MSNNTFPLGGQDDSTSNSVFDGTEAGASGSSSSNGGISTGGMIAIIVFVVLATIIGVASSVIFFIAKKNEWKFRESMRKSARRVVNALTPRRSEFPKSVKTGKPPSSREHPSHNNFDEIPPTPRLRPEDLEKGLHEVKIKRKMMKWGQ</sequence>
<reference evidence="3 4" key="2">
    <citation type="journal article" date="2013" name="IMA Fungus">
        <title>IMA Genome-F 1: Ceratocystis fimbriata: Draft nuclear genome sequence for the plant pathogen, Ceratocystis fimbriata.</title>
        <authorList>
            <person name="Wilken P.M."/>
            <person name="Steenkamp E.T."/>
            <person name="Wingfield M.J."/>
            <person name="de Beer Z.W."/>
            <person name="Wingfield B.D."/>
        </authorList>
    </citation>
    <scope>NUCLEOTIDE SEQUENCE [LARGE SCALE GENOMIC DNA]</scope>
    <source>
        <strain evidence="3 4">CBS 114723</strain>
    </source>
</reference>
<comment type="caution">
    <text evidence="3">The sequence shown here is derived from an EMBL/GenBank/DDBJ whole genome shotgun (WGS) entry which is preliminary data.</text>
</comment>
<accession>A0A2C5X948</accession>
<feature type="compositionally biased region" description="Polar residues" evidence="1">
    <location>
        <begin position="1"/>
        <end position="20"/>
    </location>
</feature>
<dbReference type="OrthoDB" id="5425637at2759"/>
<feature type="region of interest" description="Disordered" evidence="1">
    <location>
        <begin position="1"/>
        <end position="34"/>
    </location>
</feature>
<evidence type="ECO:0000313" key="3">
    <source>
        <dbReference type="EMBL" id="PHH54043.1"/>
    </source>
</evidence>
<name>A0A2C5X948_9PEZI</name>
<organism evidence="3 4">
    <name type="scientific">Ceratocystis fimbriata CBS 114723</name>
    <dbReference type="NCBI Taxonomy" id="1035309"/>
    <lineage>
        <taxon>Eukaryota</taxon>
        <taxon>Fungi</taxon>
        <taxon>Dikarya</taxon>
        <taxon>Ascomycota</taxon>
        <taxon>Pezizomycotina</taxon>
        <taxon>Sordariomycetes</taxon>
        <taxon>Hypocreomycetidae</taxon>
        <taxon>Microascales</taxon>
        <taxon>Ceratocystidaceae</taxon>
        <taxon>Ceratocystis</taxon>
    </lineage>
</organism>
<feature type="transmembrane region" description="Helical" evidence="2">
    <location>
        <begin position="42"/>
        <end position="66"/>
    </location>
</feature>
<keyword evidence="4" id="KW-1185">Reference proteome</keyword>
<feature type="compositionally biased region" description="Basic and acidic residues" evidence="1">
    <location>
        <begin position="106"/>
        <end position="116"/>
    </location>
</feature>
<keyword evidence="2" id="KW-0472">Membrane</keyword>
<proteinExistence type="predicted"/>
<gene>
    <name evidence="3" type="ORF">CFIMG_000991RA</name>
</gene>
<dbReference type="Proteomes" id="UP000222788">
    <property type="component" value="Unassembled WGS sequence"/>
</dbReference>
<dbReference type="AlphaFoldDB" id="A0A2C5X948"/>
<feature type="region of interest" description="Disordered" evidence="1">
    <location>
        <begin position="89"/>
        <end position="131"/>
    </location>
</feature>
<keyword evidence="2" id="KW-1133">Transmembrane helix</keyword>
<evidence type="ECO:0000313" key="4">
    <source>
        <dbReference type="Proteomes" id="UP000222788"/>
    </source>
</evidence>
<protein>
    <submittedName>
        <fullName evidence="3">Uncharacterized protein</fullName>
    </submittedName>
</protein>
<reference evidence="3 4" key="1">
    <citation type="journal article" date="2013" name="Fungal Biol.">
        <title>Analysis of microsatellite markers in the genome of the plant pathogen Ceratocystis fimbriata.</title>
        <authorList>
            <person name="Simpson M.C."/>
            <person name="Wilken P.M."/>
            <person name="Coetzee M.P."/>
            <person name="Wingfield M.J."/>
            <person name="Wingfield B.D."/>
        </authorList>
    </citation>
    <scope>NUCLEOTIDE SEQUENCE [LARGE SCALE GENOMIC DNA]</scope>
    <source>
        <strain evidence="3 4">CBS 114723</strain>
    </source>
</reference>
<dbReference type="EMBL" id="APWK03000033">
    <property type="protein sequence ID" value="PHH54043.1"/>
    <property type="molecule type" value="Genomic_DNA"/>
</dbReference>
<evidence type="ECO:0000256" key="1">
    <source>
        <dbReference type="SAM" id="MobiDB-lite"/>
    </source>
</evidence>
<keyword evidence="2" id="KW-0812">Transmembrane</keyword>
<evidence type="ECO:0000256" key="2">
    <source>
        <dbReference type="SAM" id="Phobius"/>
    </source>
</evidence>